<evidence type="ECO:0000313" key="1">
    <source>
        <dbReference type="EMBL" id="AHF05422.1"/>
    </source>
</evidence>
<proteinExistence type="predicted"/>
<evidence type="ECO:0000313" key="2">
    <source>
        <dbReference type="Proteomes" id="UP000005275"/>
    </source>
</evidence>
<protein>
    <submittedName>
        <fullName evidence="1">Uncharacterized protein</fullName>
    </submittedName>
</protein>
<organism evidence="1 2">
    <name type="scientific">Marichromatium purpuratum 984</name>
    <dbReference type="NCBI Taxonomy" id="765910"/>
    <lineage>
        <taxon>Bacteria</taxon>
        <taxon>Pseudomonadati</taxon>
        <taxon>Pseudomonadota</taxon>
        <taxon>Gammaproteobacteria</taxon>
        <taxon>Chromatiales</taxon>
        <taxon>Chromatiaceae</taxon>
        <taxon>Marichromatium</taxon>
    </lineage>
</organism>
<keyword evidence="2" id="KW-1185">Reference proteome</keyword>
<name>W0E3T8_MARPU</name>
<dbReference type="HOGENOM" id="CLU_3272522_0_0_6"/>
<reference evidence="1 2" key="1">
    <citation type="submission" date="2013-12" db="EMBL/GenBank/DDBJ databases">
        <authorList>
            <consortium name="DOE Joint Genome Institute"/>
            <person name="Bryant D.A."/>
            <person name="Huntemann M."/>
            <person name="Han J."/>
            <person name="Chen A."/>
            <person name="Kyrpides N."/>
            <person name="Mavromatis K."/>
            <person name="Markowitz V."/>
            <person name="Palaniappan K."/>
            <person name="Ivanova N."/>
            <person name="Schaumberg A."/>
            <person name="Pati A."/>
            <person name="Liolios K."/>
            <person name="Nordberg H.P."/>
            <person name="Cantor M.N."/>
            <person name="Hua S.X."/>
            <person name="Woyke T."/>
        </authorList>
    </citation>
    <scope>NUCLEOTIDE SEQUENCE [LARGE SCALE GENOMIC DNA]</scope>
    <source>
        <strain evidence="1 2">984</strain>
    </source>
</reference>
<dbReference type="KEGG" id="mpur:MARPU_05830"/>
<dbReference type="AlphaFoldDB" id="W0E3T8"/>
<dbReference type="EMBL" id="CP007031">
    <property type="protein sequence ID" value="AHF05422.1"/>
    <property type="molecule type" value="Genomic_DNA"/>
</dbReference>
<dbReference type="Proteomes" id="UP000005275">
    <property type="component" value="Chromosome"/>
</dbReference>
<accession>W0E3T8</accession>
<gene>
    <name evidence="1" type="ORF">MARPU_05830</name>
</gene>
<sequence>MTRQSNLRVVCHAEALTDCVAADVSALGLDLKVICRPNWYF</sequence>